<dbReference type="SMART" id="SM00421">
    <property type="entry name" value="HTH_LUXR"/>
    <property type="match status" value="1"/>
</dbReference>
<keyword evidence="1 5" id="KW-0597">Phosphoprotein</keyword>
<evidence type="ECO:0000256" key="3">
    <source>
        <dbReference type="ARBA" id="ARBA00023125"/>
    </source>
</evidence>
<protein>
    <submittedName>
        <fullName evidence="8">Response regulator transcription factor</fullName>
    </submittedName>
</protein>
<dbReference type="CDD" id="cd17535">
    <property type="entry name" value="REC_NarL-like"/>
    <property type="match status" value="1"/>
</dbReference>
<dbReference type="PROSITE" id="PS50110">
    <property type="entry name" value="RESPONSE_REGULATORY"/>
    <property type="match status" value="1"/>
</dbReference>
<dbReference type="PROSITE" id="PS50043">
    <property type="entry name" value="HTH_LUXR_2"/>
    <property type="match status" value="1"/>
</dbReference>
<dbReference type="InterPro" id="IPR016032">
    <property type="entry name" value="Sig_transdc_resp-reg_C-effctor"/>
</dbReference>
<feature type="modified residue" description="4-aspartylphosphate" evidence="5">
    <location>
        <position position="97"/>
    </location>
</feature>
<dbReference type="SUPFAM" id="SSF46894">
    <property type="entry name" value="C-terminal effector domain of the bipartite response regulators"/>
    <property type="match status" value="1"/>
</dbReference>
<dbReference type="Pfam" id="PF00072">
    <property type="entry name" value="Response_reg"/>
    <property type="match status" value="1"/>
</dbReference>
<evidence type="ECO:0000313" key="9">
    <source>
        <dbReference type="Proteomes" id="UP001304298"/>
    </source>
</evidence>
<dbReference type="PANTHER" id="PTHR43214">
    <property type="entry name" value="TWO-COMPONENT RESPONSE REGULATOR"/>
    <property type="match status" value="1"/>
</dbReference>
<comment type="caution">
    <text evidence="8">The sequence shown here is derived from an EMBL/GenBank/DDBJ whole genome shotgun (WGS) entry which is preliminary data.</text>
</comment>
<keyword evidence="3" id="KW-0238">DNA-binding</keyword>
<evidence type="ECO:0000256" key="4">
    <source>
        <dbReference type="ARBA" id="ARBA00023163"/>
    </source>
</evidence>
<evidence type="ECO:0000256" key="5">
    <source>
        <dbReference type="PROSITE-ProRule" id="PRU00169"/>
    </source>
</evidence>
<proteinExistence type="predicted"/>
<dbReference type="InterPro" id="IPR058245">
    <property type="entry name" value="NreC/VraR/RcsB-like_REC"/>
</dbReference>
<dbReference type="InterPro" id="IPR011006">
    <property type="entry name" value="CheY-like_superfamily"/>
</dbReference>
<evidence type="ECO:0000256" key="2">
    <source>
        <dbReference type="ARBA" id="ARBA00023015"/>
    </source>
</evidence>
<dbReference type="InterPro" id="IPR001789">
    <property type="entry name" value="Sig_transdc_resp-reg_receiver"/>
</dbReference>
<dbReference type="InterPro" id="IPR000792">
    <property type="entry name" value="Tscrpt_reg_LuxR_C"/>
</dbReference>
<feature type="domain" description="HTH luxR-type" evidence="6">
    <location>
        <begin position="187"/>
        <end position="252"/>
    </location>
</feature>
<dbReference type="Gene3D" id="3.40.50.2300">
    <property type="match status" value="1"/>
</dbReference>
<evidence type="ECO:0000259" key="6">
    <source>
        <dbReference type="PROSITE" id="PS50043"/>
    </source>
</evidence>
<dbReference type="RefSeq" id="WP_323327186.1">
    <property type="nucleotide sequence ID" value="NZ_JAYFSI010000002.1"/>
</dbReference>
<feature type="domain" description="Response regulatory" evidence="7">
    <location>
        <begin position="46"/>
        <end position="162"/>
    </location>
</feature>
<dbReference type="EMBL" id="JAYFSI010000002">
    <property type="protein sequence ID" value="MEA5360761.1"/>
    <property type="molecule type" value="Genomic_DNA"/>
</dbReference>
<dbReference type="Pfam" id="PF00196">
    <property type="entry name" value="GerE"/>
    <property type="match status" value="1"/>
</dbReference>
<reference evidence="8 9" key="1">
    <citation type="submission" date="2023-12" db="EMBL/GenBank/DDBJ databases">
        <title>Amycolatopsis sp. V23-08.</title>
        <authorList>
            <person name="Somphong A."/>
        </authorList>
    </citation>
    <scope>NUCLEOTIDE SEQUENCE [LARGE SCALE GENOMIC DNA]</scope>
    <source>
        <strain evidence="8 9">V23-08</strain>
    </source>
</reference>
<evidence type="ECO:0000256" key="1">
    <source>
        <dbReference type="ARBA" id="ARBA00022553"/>
    </source>
</evidence>
<accession>A0ABU5R3H1</accession>
<gene>
    <name evidence="8" type="ORF">VA596_14530</name>
</gene>
<dbReference type="PANTHER" id="PTHR43214:SF24">
    <property type="entry name" value="TRANSCRIPTIONAL REGULATORY PROTEIN NARL-RELATED"/>
    <property type="match status" value="1"/>
</dbReference>
<dbReference type="SUPFAM" id="SSF52172">
    <property type="entry name" value="CheY-like"/>
    <property type="match status" value="1"/>
</dbReference>
<dbReference type="InterPro" id="IPR039420">
    <property type="entry name" value="WalR-like"/>
</dbReference>
<name>A0ABU5R3H1_9PSEU</name>
<keyword evidence="2" id="KW-0805">Transcription regulation</keyword>
<dbReference type="CDD" id="cd06170">
    <property type="entry name" value="LuxR_C_like"/>
    <property type="match status" value="1"/>
</dbReference>
<organism evidence="8 9">
    <name type="scientific">Amycolatopsis heterodermiae</name>
    <dbReference type="NCBI Taxonomy" id="3110235"/>
    <lineage>
        <taxon>Bacteria</taxon>
        <taxon>Bacillati</taxon>
        <taxon>Actinomycetota</taxon>
        <taxon>Actinomycetes</taxon>
        <taxon>Pseudonocardiales</taxon>
        <taxon>Pseudonocardiaceae</taxon>
        <taxon>Amycolatopsis</taxon>
    </lineage>
</organism>
<sequence>MGRGRGVLGENVEQQANAGEITWMPDPRGRLHAADIDAVPDVAAPTVVLADTRPAVRRGVRSMLERSGAVTVVGEAATAAGALAETTRLRPDVLVIDVQLGGEDGIDVISRVARTAPGTAVLVFSEVDDDRAITSAFHAGARGFLGKDAGTEEIVRGVQAVAAGQAIIGKAIAGRLGAWMRPASTLDPYPFAQLTAREREVLDRIAAGKSNPAIARELALAPKTISNRVSAIFTKLGTADRARVIVMARDAGLGRG</sequence>
<dbReference type="PROSITE" id="PS00622">
    <property type="entry name" value="HTH_LUXR_1"/>
    <property type="match status" value="1"/>
</dbReference>
<keyword evidence="4" id="KW-0804">Transcription</keyword>
<evidence type="ECO:0000313" key="8">
    <source>
        <dbReference type="EMBL" id="MEA5360761.1"/>
    </source>
</evidence>
<evidence type="ECO:0000259" key="7">
    <source>
        <dbReference type="PROSITE" id="PS50110"/>
    </source>
</evidence>
<dbReference type="PRINTS" id="PR00038">
    <property type="entry name" value="HTHLUXR"/>
</dbReference>
<keyword evidence="9" id="KW-1185">Reference proteome</keyword>
<dbReference type="SMART" id="SM00448">
    <property type="entry name" value="REC"/>
    <property type="match status" value="1"/>
</dbReference>
<dbReference type="Proteomes" id="UP001304298">
    <property type="component" value="Unassembled WGS sequence"/>
</dbReference>